<evidence type="ECO:0000313" key="5">
    <source>
        <dbReference type="Proteomes" id="UP000223759"/>
    </source>
</evidence>
<dbReference type="Gene3D" id="3.40.367.20">
    <property type="match status" value="1"/>
</dbReference>
<dbReference type="SUPFAM" id="SSF53067">
    <property type="entry name" value="Actin-like ATPase domain"/>
    <property type="match status" value="1"/>
</dbReference>
<dbReference type="Gene3D" id="3.30.420.40">
    <property type="match status" value="1"/>
</dbReference>
<dbReference type="GO" id="GO:0004340">
    <property type="term" value="F:glucokinase activity"/>
    <property type="evidence" value="ECO:0007669"/>
    <property type="project" value="InterPro"/>
</dbReference>
<dbReference type="EMBL" id="FTPK01000002">
    <property type="protein sequence ID" value="SIT71050.1"/>
    <property type="molecule type" value="Genomic_DNA"/>
</dbReference>
<dbReference type="InterPro" id="IPR043129">
    <property type="entry name" value="ATPase_NBD"/>
</dbReference>
<dbReference type="STRING" id="233100.SAMN05216526_1464"/>
<organism evidence="4 5">
    <name type="scientific">Ectothiorhodosinus mongolicus</name>
    <dbReference type="NCBI Taxonomy" id="233100"/>
    <lineage>
        <taxon>Bacteria</taxon>
        <taxon>Pseudomonadati</taxon>
        <taxon>Pseudomonadota</taxon>
        <taxon>Gammaproteobacteria</taxon>
        <taxon>Chromatiales</taxon>
        <taxon>Ectothiorhodospiraceae</taxon>
        <taxon>Ectothiorhodosinus</taxon>
    </lineage>
</organism>
<dbReference type="Pfam" id="PF02685">
    <property type="entry name" value="Glucokinase"/>
    <property type="match status" value="1"/>
</dbReference>
<comment type="similarity">
    <text evidence="3">Belongs to the bacterial glucokinase family.</text>
</comment>
<dbReference type="InterPro" id="IPR003836">
    <property type="entry name" value="Glucokinase"/>
</dbReference>
<keyword evidence="2 4" id="KW-0418">Kinase</keyword>
<name>A0A1R3W0Y3_9GAMM</name>
<gene>
    <name evidence="4" type="ORF">SAMN05216526_1464</name>
</gene>
<evidence type="ECO:0000256" key="1">
    <source>
        <dbReference type="ARBA" id="ARBA00022679"/>
    </source>
</evidence>
<evidence type="ECO:0000256" key="2">
    <source>
        <dbReference type="ARBA" id="ARBA00022777"/>
    </source>
</evidence>
<reference evidence="4 5" key="1">
    <citation type="submission" date="2017-01" db="EMBL/GenBank/DDBJ databases">
        <authorList>
            <person name="Mah S.A."/>
            <person name="Swanson W.J."/>
            <person name="Moy G.W."/>
            <person name="Vacquier V.D."/>
        </authorList>
    </citation>
    <scope>NUCLEOTIDE SEQUENCE [LARGE SCALE GENOMIC DNA]</scope>
    <source>
        <strain evidence="4 5">M9</strain>
    </source>
</reference>
<accession>A0A1R3W0Y3</accession>
<dbReference type="OrthoDB" id="9800595at2"/>
<proteinExistence type="inferred from homology"/>
<keyword evidence="1" id="KW-0808">Transferase</keyword>
<evidence type="ECO:0000313" key="4">
    <source>
        <dbReference type="EMBL" id="SIT71050.1"/>
    </source>
</evidence>
<dbReference type="PANTHER" id="PTHR47363:SF1">
    <property type="entry name" value="GLUCOKINASE"/>
    <property type="match status" value="1"/>
</dbReference>
<dbReference type="CDD" id="cd24008">
    <property type="entry name" value="ASKHA_NBD_GLK"/>
    <property type="match status" value="1"/>
</dbReference>
<dbReference type="RefSeq" id="WP_076755826.1">
    <property type="nucleotide sequence ID" value="NZ_CP023018.1"/>
</dbReference>
<sequence length="336" mass="36063">MPGQCFLAADIGGTRARLLLGETRENDNGWQPIARWETLCGDHASIEDLLQTFLKTQTVGSIDVAVLAVAAPVDMNAPFQKVTLTNLAWQVDIQKLTQLLAITEVHLLNDFAAIAQGLDDLPPDSLFWLQTGTPNNQAPRLVVGAGTGLGACLRLSGPTPQVLATEAGHAGFAPSNALQQSLWQFIHAQQGRCTREDLLSGRGIARIAAFFCGQPDMTSPALEKALEETDPAAQIAALALEQEDPLALRVLQQFIEMYGSQVGDLALDCLPFGGVYIAGGIAAKLRPLLTTSGFIEAFTHKPPMQHLLQRMPVGIIQETDAGLLGAARYARERLRA</sequence>
<dbReference type="GO" id="GO:0005536">
    <property type="term" value="F:D-glucose binding"/>
    <property type="evidence" value="ECO:0007669"/>
    <property type="project" value="InterPro"/>
</dbReference>
<dbReference type="PANTHER" id="PTHR47363">
    <property type="entry name" value="GLUCOKINASE"/>
    <property type="match status" value="1"/>
</dbReference>
<dbReference type="GO" id="GO:0006096">
    <property type="term" value="P:glycolytic process"/>
    <property type="evidence" value="ECO:0007669"/>
    <property type="project" value="InterPro"/>
</dbReference>
<dbReference type="GO" id="GO:0005524">
    <property type="term" value="F:ATP binding"/>
    <property type="evidence" value="ECO:0007669"/>
    <property type="project" value="InterPro"/>
</dbReference>
<keyword evidence="5" id="KW-1185">Reference proteome</keyword>
<protein>
    <submittedName>
        <fullName evidence="4">Glucokinase</fullName>
    </submittedName>
</protein>
<dbReference type="Proteomes" id="UP000223759">
    <property type="component" value="Unassembled WGS sequence"/>
</dbReference>
<evidence type="ECO:0000256" key="3">
    <source>
        <dbReference type="RuleBase" id="RU004046"/>
    </source>
</evidence>
<dbReference type="AlphaFoldDB" id="A0A1R3W0Y3"/>